<keyword evidence="3" id="KW-0808">Transferase</keyword>
<accession>A0ABR6Y7A0</accession>
<evidence type="ECO:0000256" key="1">
    <source>
        <dbReference type="SAM" id="Phobius"/>
    </source>
</evidence>
<organism evidence="3 4">
    <name type="scientific">Undibacterium flavidum</name>
    <dbReference type="NCBI Taxonomy" id="2762297"/>
    <lineage>
        <taxon>Bacteria</taxon>
        <taxon>Pseudomonadati</taxon>
        <taxon>Pseudomonadota</taxon>
        <taxon>Betaproteobacteria</taxon>
        <taxon>Burkholderiales</taxon>
        <taxon>Oxalobacteraceae</taxon>
        <taxon>Undibacterium</taxon>
    </lineage>
</organism>
<dbReference type="InterPro" id="IPR036890">
    <property type="entry name" value="HATPase_C_sf"/>
</dbReference>
<keyword evidence="3" id="KW-0418">Kinase</keyword>
<dbReference type="EMBL" id="JACOGA010000002">
    <property type="protein sequence ID" value="MBC3872468.1"/>
    <property type="molecule type" value="Genomic_DNA"/>
</dbReference>
<protein>
    <submittedName>
        <fullName evidence="3">Histidine kinase</fullName>
    </submittedName>
</protein>
<dbReference type="InterPro" id="IPR050640">
    <property type="entry name" value="Bact_2-comp_sensor_kinase"/>
</dbReference>
<feature type="transmembrane region" description="Helical" evidence="1">
    <location>
        <begin position="144"/>
        <end position="163"/>
    </location>
</feature>
<dbReference type="InterPro" id="IPR010559">
    <property type="entry name" value="Sig_transdc_His_kin_internal"/>
</dbReference>
<dbReference type="PANTHER" id="PTHR34220">
    <property type="entry name" value="SENSOR HISTIDINE KINASE YPDA"/>
    <property type="match status" value="1"/>
</dbReference>
<dbReference type="PANTHER" id="PTHR34220:SF7">
    <property type="entry name" value="SENSOR HISTIDINE KINASE YPDA"/>
    <property type="match status" value="1"/>
</dbReference>
<feature type="transmembrane region" description="Helical" evidence="1">
    <location>
        <begin position="22"/>
        <end position="44"/>
    </location>
</feature>
<keyword evidence="1" id="KW-0812">Transmembrane</keyword>
<gene>
    <name evidence="3" type="ORF">H8K55_02620</name>
</gene>
<keyword evidence="1" id="KW-1133">Transmembrane helix</keyword>
<sequence>MENQNHLSATLPRLHLGSWQKLLRVLALNVVAWLIFTTIASLTSFNDDLRSGLYPDYWEVFKDWGKSAIALALLSLLIYAGFSRWTQAIASARNIVLSYAVLLLFLLPMQLIFVVKLFLTETNQSVTWDAIQTQILVIDRYSCLLRLSTVTAVFFAVVIVKIWQRSQARDKAWEQERADTLALRFELEEQRLLALRAQLEPHFMFNALNAISALVLTDNKDNALNGIHGLSELLRYALTASEKNSVKLAEELAFLQDYLALQKLRYGARLQIKIEGIDEAVKEIDCPPLLLQPLVENALRHDLDCHQNESDILLSFILQERDLLISISNPIHHAEGEGSSNPGAGLGLRNTRARLHLAYGTQASLHTSVVNGRFLVDLRLPLEFNR</sequence>
<evidence type="ECO:0000313" key="3">
    <source>
        <dbReference type="EMBL" id="MBC3872468.1"/>
    </source>
</evidence>
<dbReference type="RefSeq" id="WP_186940467.1">
    <property type="nucleotide sequence ID" value="NZ_JACOGA010000002.1"/>
</dbReference>
<keyword evidence="4" id="KW-1185">Reference proteome</keyword>
<feature type="domain" description="Signal transduction histidine kinase internal region" evidence="2">
    <location>
        <begin position="191"/>
        <end position="270"/>
    </location>
</feature>
<dbReference type="GO" id="GO:0016301">
    <property type="term" value="F:kinase activity"/>
    <property type="evidence" value="ECO:0007669"/>
    <property type="project" value="UniProtKB-KW"/>
</dbReference>
<proteinExistence type="predicted"/>
<dbReference type="Proteomes" id="UP000624279">
    <property type="component" value="Unassembled WGS sequence"/>
</dbReference>
<feature type="transmembrane region" description="Helical" evidence="1">
    <location>
        <begin position="64"/>
        <end position="82"/>
    </location>
</feature>
<dbReference type="SUPFAM" id="SSF55874">
    <property type="entry name" value="ATPase domain of HSP90 chaperone/DNA topoisomerase II/histidine kinase"/>
    <property type="match status" value="1"/>
</dbReference>
<name>A0ABR6Y7A0_9BURK</name>
<dbReference type="Pfam" id="PF06580">
    <property type="entry name" value="His_kinase"/>
    <property type="match status" value="1"/>
</dbReference>
<evidence type="ECO:0000259" key="2">
    <source>
        <dbReference type="Pfam" id="PF06580"/>
    </source>
</evidence>
<feature type="transmembrane region" description="Helical" evidence="1">
    <location>
        <begin position="94"/>
        <end position="119"/>
    </location>
</feature>
<comment type="caution">
    <text evidence="3">The sequence shown here is derived from an EMBL/GenBank/DDBJ whole genome shotgun (WGS) entry which is preliminary data.</text>
</comment>
<keyword evidence="1" id="KW-0472">Membrane</keyword>
<evidence type="ECO:0000313" key="4">
    <source>
        <dbReference type="Proteomes" id="UP000624279"/>
    </source>
</evidence>
<dbReference type="Gene3D" id="3.30.565.10">
    <property type="entry name" value="Histidine kinase-like ATPase, C-terminal domain"/>
    <property type="match status" value="1"/>
</dbReference>
<reference evidence="3 4" key="1">
    <citation type="submission" date="2020-08" db="EMBL/GenBank/DDBJ databases">
        <title>Novel species isolated from subtropical streams in China.</title>
        <authorList>
            <person name="Lu H."/>
        </authorList>
    </citation>
    <scope>NUCLEOTIDE SEQUENCE [LARGE SCALE GENOMIC DNA]</scope>
    <source>
        <strain evidence="3 4">LX15W</strain>
    </source>
</reference>